<dbReference type="VEuPathDB" id="FungiDB:VP01_1014g3"/>
<feature type="chain" id="PRO_5005568581" evidence="1">
    <location>
        <begin position="23"/>
        <end position="213"/>
    </location>
</feature>
<keyword evidence="1" id="KW-0732">Signal</keyword>
<name>A0A0L6VVD0_9BASI</name>
<proteinExistence type="predicted"/>
<feature type="signal peptide" evidence="1">
    <location>
        <begin position="1"/>
        <end position="22"/>
    </location>
</feature>
<dbReference type="OrthoDB" id="2496311at2759"/>
<accession>A0A0L6VVD0</accession>
<protein>
    <submittedName>
        <fullName evidence="2">Uncharacterized protein</fullName>
    </submittedName>
</protein>
<organism evidence="2 3">
    <name type="scientific">Puccinia sorghi</name>
    <dbReference type="NCBI Taxonomy" id="27349"/>
    <lineage>
        <taxon>Eukaryota</taxon>
        <taxon>Fungi</taxon>
        <taxon>Dikarya</taxon>
        <taxon>Basidiomycota</taxon>
        <taxon>Pucciniomycotina</taxon>
        <taxon>Pucciniomycetes</taxon>
        <taxon>Pucciniales</taxon>
        <taxon>Pucciniaceae</taxon>
        <taxon>Puccinia</taxon>
    </lineage>
</organism>
<gene>
    <name evidence="2" type="ORF">VP01_1014g3</name>
</gene>
<evidence type="ECO:0000313" key="2">
    <source>
        <dbReference type="EMBL" id="KNZ64567.1"/>
    </source>
</evidence>
<reference evidence="2 3" key="1">
    <citation type="submission" date="2015-08" db="EMBL/GenBank/DDBJ databases">
        <title>Next Generation Sequencing and Analysis of the Genome of Puccinia sorghi L Schw, the Causal Agent of Maize Common Rust.</title>
        <authorList>
            <person name="Rochi L."/>
            <person name="Burguener G."/>
            <person name="Darino M."/>
            <person name="Turjanski A."/>
            <person name="Kreff E."/>
            <person name="Dieguez M.J."/>
            <person name="Sacco F."/>
        </authorList>
    </citation>
    <scope>NUCLEOTIDE SEQUENCE [LARGE SCALE GENOMIC DNA]</scope>
    <source>
        <strain evidence="2 3">RO10H11247</strain>
    </source>
</reference>
<dbReference type="EMBL" id="LAVV01000166">
    <property type="protein sequence ID" value="KNZ64567.1"/>
    <property type="molecule type" value="Genomic_DNA"/>
</dbReference>
<dbReference type="Proteomes" id="UP000037035">
    <property type="component" value="Unassembled WGS sequence"/>
</dbReference>
<evidence type="ECO:0000256" key="1">
    <source>
        <dbReference type="SAM" id="SignalP"/>
    </source>
</evidence>
<evidence type="ECO:0000313" key="3">
    <source>
        <dbReference type="Proteomes" id="UP000037035"/>
    </source>
</evidence>
<comment type="caution">
    <text evidence="2">The sequence shown here is derived from an EMBL/GenBank/DDBJ whole genome shotgun (WGS) entry which is preliminary data.</text>
</comment>
<sequence>MLFTSLTLAILLALYIPSQTTAHDIDPPSNKNATIDSFSFERQLSWSNRDFDLKRDADGSSVISITAELSDSFLNRFKLELSPLNGRKLAVNVNNQAVFCGFAQTYKIMDGPSNPYQFNIKPRGPLVDRWHIKKFGNLKHSYTWERHFHSLSGVVKQDDNGRKVAYFSAKLGILHFRTPHIGKFTIQTNGDVPLEVLLAVYASAVVRKDKCNW</sequence>
<dbReference type="AlphaFoldDB" id="A0A0L6VVD0"/>
<keyword evidence="3" id="KW-1185">Reference proteome</keyword>